<accession>A0AAD5J9S2</accession>
<dbReference type="PANTHER" id="PTHR43036">
    <property type="entry name" value="OSJNBB0011N17.9 PROTEIN"/>
    <property type="match status" value="1"/>
</dbReference>
<dbReference type="AlphaFoldDB" id="A0AAD5J9S2"/>
<dbReference type="Proteomes" id="UP001064489">
    <property type="component" value="Chromosome 6"/>
</dbReference>
<comment type="caution">
    <text evidence="2">The sequence shown here is derived from an EMBL/GenBank/DDBJ whole genome shotgun (WGS) entry which is preliminary data.</text>
</comment>
<organism evidence="2 3">
    <name type="scientific">Acer negundo</name>
    <name type="common">Box elder</name>
    <dbReference type="NCBI Taxonomy" id="4023"/>
    <lineage>
        <taxon>Eukaryota</taxon>
        <taxon>Viridiplantae</taxon>
        <taxon>Streptophyta</taxon>
        <taxon>Embryophyta</taxon>
        <taxon>Tracheophyta</taxon>
        <taxon>Spermatophyta</taxon>
        <taxon>Magnoliopsida</taxon>
        <taxon>eudicotyledons</taxon>
        <taxon>Gunneridae</taxon>
        <taxon>Pentapetalae</taxon>
        <taxon>rosids</taxon>
        <taxon>malvids</taxon>
        <taxon>Sapindales</taxon>
        <taxon>Sapindaceae</taxon>
        <taxon>Hippocastanoideae</taxon>
        <taxon>Acereae</taxon>
        <taxon>Acer</taxon>
    </lineage>
</organism>
<dbReference type="Pfam" id="PF08241">
    <property type="entry name" value="Methyltransf_11"/>
    <property type="match status" value="1"/>
</dbReference>
<evidence type="ECO:0000313" key="3">
    <source>
        <dbReference type="Proteomes" id="UP001064489"/>
    </source>
</evidence>
<dbReference type="GO" id="GO:0008757">
    <property type="term" value="F:S-adenosylmethionine-dependent methyltransferase activity"/>
    <property type="evidence" value="ECO:0007669"/>
    <property type="project" value="InterPro"/>
</dbReference>
<dbReference type="PANTHER" id="PTHR43036:SF1">
    <property type="entry name" value="S-ADENOSYL-L-METHIONINE-DEPENDENT METHYLTRANSFERASES SUPERFAMILY PROTEIN"/>
    <property type="match status" value="1"/>
</dbReference>
<keyword evidence="3" id="KW-1185">Reference proteome</keyword>
<dbReference type="Gene3D" id="3.40.50.150">
    <property type="entry name" value="Vaccinia Virus protein VP39"/>
    <property type="match status" value="1"/>
</dbReference>
<dbReference type="InterPro" id="IPR013216">
    <property type="entry name" value="Methyltransf_11"/>
</dbReference>
<dbReference type="InterPro" id="IPR029063">
    <property type="entry name" value="SAM-dependent_MTases_sf"/>
</dbReference>
<protein>
    <recommendedName>
        <fullName evidence="1">Methyltransferase type 11 domain-containing protein</fullName>
    </recommendedName>
</protein>
<name>A0AAD5J9S2_ACENE</name>
<reference evidence="2" key="1">
    <citation type="journal article" date="2022" name="Plant J.">
        <title>Strategies of tolerance reflected in two North American maple genomes.</title>
        <authorList>
            <person name="McEvoy S.L."/>
            <person name="Sezen U.U."/>
            <person name="Trouern-Trend A."/>
            <person name="McMahon S.M."/>
            <person name="Schaberg P.G."/>
            <person name="Yang J."/>
            <person name="Wegrzyn J.L."/>
            <person name="Swenson N.G."/>
        </authorList>
    </citation>
    <scope>NUCLEOTIDE SEQUENCE</scope>
    <source>
        <strain evidence="2">91603</strain>
    </source>
</reference>
<sequence length="316" mass="35535">MANRLGLTLQHRLPVLSGYSNTSPITSFYYSNSVSSLSKAALKKKSDRGFNLKSPRRLVLGLGAAFWSQFMGMAGNVGAKSFIASASQKSDIEQVLKNVDWPEQFPFKEEDFQRFDETSDLTFYDTPRFVTHIDDPAIAALTKYYSEVFPPSNTPGISILDMCSSWVSHYPPGYKQDRIVGMGMNEEELKRNPVLTEYIVQDLNSNPKLPFEDNSFDVITNVVSVDYLTKPMEIFKEMCRILKPGGLAIMSFSNRCFWTKAISIWTSTGDAEHVMIVGAYFHYARGFEPPQAVDISPNPGRSDPMYIVYSRKASTV</sequence>
<evidence type="ECO:0000259" key="1">
    <source>
        <dbReference type="Pfam" id="PF08241"/>
    </source>
</evidence>
<dbReference type="CDD" id="cd02440">
    <property type="entry name" value="AdoMet_MTases"/>
    <property type="match status" value="1"/>
</dbReference>
<dbReference type="SUPFAM" id="SSF53335">
    <property type="entry name" value="S-adenosyl-L-methionine-dependent methyltransferases"/>
    <property type="match status" value="1"/>
</dbReference>
<gene>
    <name evidence="2" type="ORF">LWI28_017100</name>
</gene>
<dbReference type="EMBL" id="JAJSOW010000004">
    <property type="protein sequence ID" value="KAI9192024.1"/>
    <property type="molecule type" value="Genomic_DNA"/>
</dbReference>
<reference evidence="2" key="2">
    <citation type="submission" date="2023-02" db="EMBL/GenBank/DDBJ databases">
        <authorList>
            <person name="Swenson N.G."/>
            <person name="Wegrzyn J.L."/>
            <person name="Mcevoy S.L."/>
        </authorList>
    </citation>
    <scope>NUCLEOTIDE SEQUENCE</scope>
    <source>
        <strain evidence="2">91603</strain>
        <tissue evidence="2">Leaf</tissue>
    </source>
</reference>
<evidence type="ECO:0000313" key="2">
    <source>
        <dbReference type="EMBL" id="KAI9192024.1"/>
    </source>
</evidence>
<feature type="domain" description="Methyltransferase type 11" evidence="1">
    <location>
        <begin position="187"/>
        <end position="249"/>
    </location>
</feature>
<proteinExistence type="predicted"/>